<sequence length="108" mass="12101">MPNSHAESDTAHPLAGLSATHRDLLWLLSQTGPSELPPLRQALADYYTDGIDRTHCCDTLEALRERDLIAKQTYDTTTYRLTESARRALSARQAWQAGNLSTTEKEDE</sequence>
<accession>A0A1X4HAY0</accession>
<dbReference type="EMBL" id="NEDJ01000004">
    <property type="protein sequence ID" value="OSP10581.1"/>
    <property type="molecule type" value="Genomic_DNA"/>
</dbReference>
<protein>
    <submittedName>
        <fullName evidence="1">PadR family transcriptional regulator</fullName>
    </submittedName>
</protein>
<dbReference type="RefSeq" id="WP_080508539.1">
    <property type="nucleotide sequence ID" value="NZ_ATXS01000001.1"/>
</dbReference>
<dbReference type="AlphaFoldDB" id="A0A1X4HAY0"/>
<dbReference type="SUPFAM" id="SSF46785">
    <property type="entry name" value="Winged helix' DNA-binding domain"/>
    <property type="match status" value="1"/>
</dbReference>
<comment type="caution">
    <text evidence="1">The sequence shown here is derived from an EMBL/GenBank/DDBJ whole genome shotgun (WGS) entry which is preliminary data.</text>
</comment>
<dbReference type="InterPro" id="IPR036390">
    <property type="entry name" value="WH_DNA-bd_sf"/>
</dbReference>
<name>A0A1X4HAY0_HALEZ</name>
<evidence type="ECO:0000313" key="1">
    <source>
        <dbReference type="EMBL" id="OSP10581.1"/>
    </source>
</evidence>
<organism evidence="1 2">
    <name type="scientific">Halorubrum ezzemoulense DSM 17463</name>
    <dbReference type="NCBI Taxonomy" id="1121945"/>
    <lineage>
        <taxon>Archaea</taxon>
        <taxon>Methanobacteriati</taxon>
        <taxon>Methanobacteriota</taxon>
        <taxon>Stenosarchaea group</taxon>
        <taxon>Halobacteria</taxon>
        <taxon>Halobacteriales</taxon>
        <taxon>Haloferacaceae</taxon>
        <taxon>Halorubrum</taxon>
    </lineage>
</organism>
<evidence type="ECO:0000313" key="2">
    <source>
        <dbReference type="Proteomes" id="UP000193587"/>
    </source>
</evidence>
<dbReference type="Proteomes" id="UP000193587">
    <property type="component" value="Unassembled WGS sequence"/>
</dbReference>
<gene>
    <name evidence="1" type="ORF">B9H04_02310</name>
</gene>
<reference evidence="1 2" key="1">
    <citation type="submission" date="2017-04" db="EMBL/GenBank/DDBJ databases">
        <title>MLSA of the genus Halorubrum.</title>
        <authorList>
            <person name="De La Haba R."/>
            <person name="Sanchez-Porro C."/>
            <person name="Infante-Dominguez C."/>
            <person name="Ventosa A."/>
        </authorList>
    </citation>
    <scope>NUCLEOTIDE SEQUENCE [LARGE SCALE GENOMIC DNA]</scope>
    <source>
        <strain evidence="1 2">DSM 17463</strain>
    </source>
</reference>
<proteinExistence type="predicted"/>